<evidence type="ECO:0000313" key="1">
    <source>
        <dbReference type="EMBL" id="KAF1957950.1"/>
    </source>
</evidence>
<dbReference type="EMBL" id="ML976988">
    <property type="protein sequence ID" value="KAF1957950.1"/>
    <property type="molecule type" value="Genomic_DNA"/>
</dbReference>
<evidence type="ECO:0000313" key="2">
    <source>
        <dbReference type="Proteomes" id="UP000800035"/>
    </source>
</evidence>
<reference evidence="1" key="1">
    <citation type="journal article" date="2020" name="Stud. Mycol.">
        <title>101 Dothideomycetes genomes: a test case for predicting lifestyles and emergence of pathogens.</title>
        <authorList>
            <person name="Haridas S."/>
            <person name="Albert R."/>
            <person name="Binder M."/>
            <person name="Bloem J."/>
            <person name="Labutti K."/>
            <person name="Salamov A."/>
            <person name="Andreopoulos B."/>
            <person name="Baker S."/>
            <person name="Barry K."/>
            <person name="Bills G."/>
            <person name="Bluhm B."/>
            <person name="Cannon C."/>
            <person name="Castanera R."/>
            <person name="Culley D."/>
            <person name="Daum C."/>
            <person name="Ezra D."/>
            <person name="Gonzalez J."/>
            <person name="Henrissat B."/>
            <person name="Kuo A."/>
            <person name="Liang C."/>
            <person name="Lipzen A."/>
            <person name="Lutzoni F."/>
            <person name="Magnuson J."/>
            <person name="Mondo S."/>
            <person name="Nolan M."/>
            <person name="Ohm R."/>
            <person name="Pangilinan J."/>
            <person name="Park H.-J."/>
            <person name="Ramirez L."/>
            <person name="Alfaro M."/>
            <person name="Sun H."/>
            <person name="Tritt A."/>
            <person name="Yoshinaga Y."/>
            <person name="Zwiers L.-H."/>
            <person name="Turgeon B."/>
            <person name="Goodwin S."/>
            <person name="Spatafora J."/>
            <person name="Crous P."/>
            <person name="Grigoriev I."/>
        </authorList>
    </citation>
    <scope>NUCLEOTIDE SEQUENCE</scope>
    <source>
        <strain evidence="1">CBS 675.92</strain>
    </source>
</reference>
<sequence length="162" mass="17327">MTGGGRGNVRICAGRRCASMWCGRSADSNSGIGVCVYREGLTPVTDITAIECLAWARQPVSHQSLVVAPSSRQAMRAMFQWVGNADPPACPGTTTLYRFHKTRRFSHQSADPLCRGAGPWLAPKCSVDVPLTFGTSSSINLSNVSLTLFGPTVRCGPLLTVR</sequence>
<name>A0A6A5U0W5_9PLEO</name>
<protein>
    <submittedName>
        <fullName evidence="1">Uncharacterized protein</fullName>
    </submittedName>
</protein>
<gene>
    <name evidence="1" type="ORF">CC80DRAFT_37259</name>
</gene>
<accession>A0A6A5U0W5</accession>
<dbReference type="AlphaFoldDB" id="A0A6A5U0W5"/>
<keyword evidence="2" id="KW-1185">Reference proteome</keyword>
<organism evidence="1 2">
    <name type="scientific">Byssothecium circinans</name>
    <dbReference type="NCBI Taxonomy" id="147558"/>
    <lineage>
        <taxon>Eukaryota</taxon>
        <taxon>Fungi</taxon>
        <taxon>Dikarya</taxon>
        <taxon>Ascomycota</taxon>
        <taxon>Pezizomycotina</taxon>
        <taxon>Dothideomycetes</taxon>
        <taxon>Pleosporomycetidae</taxon>
        <taxon>Pleosporales</taxon>
        <taxon>Massarineae</taxon>
        <taxon>Massarinaceae</taxon>
        <taxon>Byssothecium</taxon>
    </lineage>
</organism>
<proteinExistence type="predicted"/>
<dbReference type="Proteomes" id="UP000800035">
    <property type="component" value="Unassembled WGS sequence"/>
</dbReference>